<keyword evidence="4" id="KW-1185">Reference proteome</keyword>
<dbReference type="PRINTS" id="PR01438">
    <property type="entry name" value="UNVRSLSTRESS"/>
</dbReference>
<feature type="domain" description="UspA" evidence="2">
    <location>
        <begin position="226"/>
        <end position="370"/>
    </location>
</feature>
<protein>
    <recommendedName>
        <fullName evidence="2">UspA domain-containing protein</fullName>
    </recommendedName>
</protein>
<dbReference type="Pfam" id="PF00582">
    <property type="entry name" value="Usp"/>
    <property type="match status" value="2"/>
</dbReference>
<dbReference type="EMBL" id="JADGIZ020000036">
    <property type="protein sequence ID" value="KAL2914165.1"/>
    <property type="molecule type" value="Genomic_DNA"/>
</dbReference>
<reference evidence="3 4" key="1">
    <citation type="submission" date="2023-09" db="EMBL/GenBank/DDBJ databases">
        <title>Pangenome analysis of Batrachochytrium dendrobatidis and related Chytrids.</title>
        <authorList>
            <person name="Yacoub M.N."/>
            <person name="Stajich J.E."/>
            <person name="James T.Y."/>
        </authorList>
    </citation>
    <scope>NUCLEOTIDE SEQUENCE [LARGE SCALE GENOMIC DNA]</scope>
    <source>
        <strain evidence="3 4">JEL0888</strain>
    </source>
</reference>
<organism evidence="3 4">
    <name type="scientific">Polyrhizophydium stewartii</name>
    <dbReference type="NCBI Taxonomy" id="2732419"/>
    <lineage>
        <taxon>Eukaryota</taxon>
        <taxon>Fungi</taxon>
        <taxon>Fungi incertae sedis</taxon>
        <taxon>Chytridiomycota</taxon>
        <taxon>Chytridiomycota incertae sedis</taxon>
        <taxon>Chytridiomycetes</taxon>
        <taxon>Rhizophydiales</taxon>
        <taxon>Rhizophydiales incertae sedis</taxon>
        <taxon>Polyrhizophydium</taxon>
    </lineage>
</organism>
<evidence type="ECO:0000313" key="4">
    <source>
        <dbReference type="Proteomes" id="UP001527925"/>
    </source>
</evidence>
<evidence type="ECO:0000313" key="3">
    <source>
        <dbReference type="EMBL" id="KAL2914165.1"/>
    </source>
</evidence>
<feature type="region of interest" description="Disordered" evidence="1">
    <location>
        <begin position="166"/>
        <end position="207"/>
    </location>
</feature>
<gene>
    <name evidence="3" type="ORF">HK105_206256</name>
</gene>
<name>A0ABR4N3V9_9FUNG</name>
<dbReference type="PANTHER" id="PTHR31964">
    <property type="entry name" value="ADENINE NUCLEOTIDE ALPHA HYDROLASES-LIKE SUPERFAMILY PROTEIN"/>
    <property type="match status" value="1"/>
</dbReference>
<dbReference type="Gene3D" id="3.40.50.620">
    <property type="entry name" value="HUPs"/>
    <property type="match status" value="2"/>
</dbReference>
<dbReference type="InterPro" id="IPR014729">
    <property type="entry name" value="Rossmann-like_a/b/a_fold"/>
</dbReference>
<dbReference type="Proteomes" id="UP001527925">
    <property type="component" value="Unassembled WGS sequence"/>
</dbReference>
<dbReference type="CDD" id="cd23659">
    <property type="entry name" value="USP_At3g01520-like"/>
    <property type="match status" value="2"/>
</dbReference>
<feature type="domain" description="UspA" evidence="2">
    <location>
        <begin position="16"/>
        <end position="160"/>
    </location>
</feature>
<feature type="compositionally biased region" description="Low complexity" evidence="1">
    <location>
        <begin position="174"/>
        <end position="192"/>
    </location>
</feature>
<comment type="caution">
    <text evidence="3">The sequence shown here is derived from an EMBL/GenBank/DDBJ whole genome shotgun (WGS) entry which is preliminary data.</text>
</comment>
<evidence type="ECO:0000259" key="2">
    <source>
        <dbReference type="Pfam" id="PF00582"/>
    </source>
</evidence>
<dbReference type="PANTHER" id="PTHR31964:SF113">
    <property type="entry name" value="USPA DOMAIN-CONTAINING PROTEIN"/>
    <property type="match status" value="1"/>
</dbReference>
<dbReference type="SUPFAM" id="SSF52402">
    <property type="entry name" value="Adenine nucleotide alpha hydrolases-like"/>
    <property type="match status" value="2"/>
</dbReference>
<accession>A0ABR4N3V9</accession>
<proteinExistence type="predicted"/>
<sequence length="374" mass="40509">MLRKLHATNSPAQHSRTVAIAVDGSAHSDFSIDWAARNMLQPSDRVVLLNVRPFADMSMFGGAPFLEYGQAAADQDAFFKAESHKLLKQKAADLHGRGFHVSAIALRGDAREELVFKVAELAADVFVIGSHGRGVFGRAMLGSVSDFVVHHVACAVVVTRMPAPDWADSSKGDTAAATTRSSQSAAPPATQTENAMSAAPATAPVPHEPKTVHEEVHAHSHVDPTRTVCIAIDGSKSSDYALSWAVKHVLKPETDQVVLLNVRPLPRMAMYGAPFLDYSKAFVEVEEANKKASHELLLEYAKRLEPYNMHVRAIALRGDAREELLFKIEDVKADLVVMGSRGLGAVSRTFVGSVSDYLVHNLKVPVIVTRLPEA</sequence>
<dbReference type="InterPro" id="IPR006015">
    <property type="entry name" value="Universal_stress_UspA"/>
</dbReference>
<evidence type="ECO:0000256" key="1">
    <source>
        <dbReference type="SAM" id="MobiDB-lite"/>
    </source>
</evidence>
<dbReference type="InterPro" id="IPR006016">
    <property type="entry name" value="UspA"/>
</dbReference>